<organism evidence="2 3">
    <name type="scientific">Stutzerimonas marianensis</name>
    <dbReference type="NCBI Taxonomy" id="2929513"/>
    <lineage>
        <taxon>Bacteria</taxon>
        <taxon>Pseudomonadati</taxon>
        <taxon>Pseudomonadota</taxon>
        <taxon>Gammaproteobacteria</taxon>
        <taxon>Pseudomonadales</taxon>
        <taxon>Pseudomonadaceae</taxon>
        <taxon>Stutzerimonas</taxon>
    </lineage>
</organism>
<reference evidence="2" key="1">
    <citation type="submission" date="2022-03" db="EMBL/GenBank/DDBJ databases">
        <title>Pseudomonas marianensis sp. nov., a marine bacterium isolated from deep-sea sediments of the Mariana Trench.</title>
        <authorList>
            <person name="Wei Y."/>
        </authorList>
    </citation>
    <scope>NUCLEOTIDE SEQUENCE</scope>
    <source>
        <strain evidence="2">PS1</strain>
    </source>
</reference>
<accession>A0A9X2AVA8</accession>
<evidence type="ECO:0000313" key="2">
    <source>
        <dbReference type="EMBL" id="MCJ0974001.1"/>
    </source>
</evidence>
<dbReference type="Proteomes" id="UP001139682">
    <property type="component" value="Unassembled WGS sequence"/>
</dbReference>
<evidence type="ECO:0000313" key="3">
    <source>
        <dbReference type="Proteomes" id="UP001139682"/>
    </source>
</evidence>
<dbReference type="AlphaFoldDB" id="A0A9X2AVA8"/>
<comment type="caution">
    <text evidence="2">The sequence shown here is derived from an EMBL/GenBank/DDBJ whole genome shotgun (WGS) entry which is preliminary data.</text>
</comment>
<dbReference type="EMBL" id="JALGRD010000006">
    <property type="protein sequence ID" value="MCJ0974001.1"/>
    <property type="molecule type" value="Genomic_DNA"/>
</dbReference>
<keyword evidence="3" id="KW-1185">Reference proteome</keyword>
<feature type="compositionally biased region" description="Acidic residues" evidence="1">
    <location>
        <begin position="13"/>
        <end position="25"/>
    </location>
</feature>
<sequence>MTDPKDPPKDGLTPEDLDEDGDLPEQEGSRKPQPAPKDEPNAGESPLG</sequence>
<protein>
    <submittedName>
        <fullName evidence="2">Uncharacterized protein</fullName>
    </submittedName>
</protein>
<feature type="region of interest" description="Disordered" evidence="1">
    <location>
        <begin position="1"/>
        <end position="48"/>
    </location>
</feature>
<name>A0A9X2AVA8_9GAMM</name>
<dbReference type="RefSeq" id="WP_243606088.1">
    <property type="nucleotide sequence ID" value="NZ_JALGRD010000006.1"/>
</dbReference>
<proteinExistence type="predicted"/>
<evidence type="ECO:0000256" key="1">
    <source>
        <dbReference type="SAM" id="MobiDB-lite"/>
    </source>
</evidence>
<gene>
    <name evidence="2" type="ORF">MST27_11540</name>
</gene>